<proteinExistence type="predicted"/>
<reference evidence="2 3" key="1">
    <citation type="submission" date="2013-11" db="EMBL/GenBank/DDBJ databases">
        <title>The Genome Sequence of Fusobacterium sp. 7_1.</title>
        <authorList>
            <consortium name="The Broad Institute Genome Sequencing Platform"/>
            <person name="Earl A."/>
            <person name="Ward D."/>
            <person name="Feldgarden M."/>
            <person name="Gevers D."/>
            <person name="Strauss J."/>
            <person name="Ambrose C.E."/>
            <person name="Allen-Vercoe E."/>
            <person name="Walker B."/>
            <person name="Young S.K."/>
            <person name="Zeng Q."/>
            <person name="Gargeya S."/>
            <person name="Fitzgerald M."/>
            <person name="Haas B."/>
            <person name="Abouelleil A."/>
            <person name="Alvarado L."/>
            <person name="Arachchi H.M."/>
            <person name="Berlin A.M."/>
            <person name="Chapman S.B."/>
            <person name="Goldberg J."/>
            <person name="Griggs A."/>
            <person name="Gujja S."/>
            <person name="Hansen M."/>
            <person name="Howarth C."/>
            <person name="Imamovic A."/>
            <person name="Larimer J."/>
            <person name="McCowen C."/>
            <person name="Montmayeur A."/>
            <person name="Murphy C."/>
            <person name="Neiman D."/>
            <person name="Pearson M."/>
            <person name="Priest M."/>
            <person name="Roberts A."/>
            <person name="Saif S."/>
            <person name="Shea T."/>
            <person name="Sisk P."/>
            <person name="Sykes S."/>
            <person name="Wortman J."/>
            <person name="Nusbaum C."/>
            <person name="Birren B."/>
        </authorList>
    </citation>
    <scope>NUCLEOTIDE SEQUENCE [LARGE SCALE GENOMIC DNA]</scope>
    <source>
        <strain evidence="2 3">7_1</strain>
    </source>
</reference>
<accession>A0A140PSF1</accession>
<feature type="transmembrane region" description="Helical" evidence="1">
    <location>
        <begin position="12"/>
        <end position="31"/>
    </location>
</feature>
<evidence type="ECO:0000313" key="3">
    <source>
        <dbReference type="Proteomes" id="UP000002799"/>
    </source>
</evidence>
<keyword evidence="1" id="KW-0472">Membrane</keyword>
<gene>
    <name evidence="2" type="ORF">FSDG_01962</name>
</gene>
<sequence>MAKQVILERDGIAKPSYVGFSWTVFFFGAWVPLIRGRYLDALVMFMVSIIAAYFTYGAGSLIFDIILSFFYNKYATEQMLKEGYYPVDEMSAFLLKQHDIYFKNRD</sequence>
<dbReference type="KEGG" id="fne:FSDG_01962"/>
<dbReference type="eggNOG" id="ENOG502ZCV4">
    <property type="taxonomic scope" value="Bacteria"/>
</dbReference>
<protein>
    <recommendedName>
        <fullName evidence="4">HrgC protein</fullName>
    </recommendedName>
</protein>
<dbReference type="EMBL" id="CP007062">
    <property type="protein sequence ID" value="EEO43403.1"/>
    <property type="molecule type" value="Genomic_DNA"/>
</dbReference>
<dbReference type="RefSeq" id="WP_008702335.1">
    <property type="nucleotide sequence ID" value="NZ_AKBT01000001.1"/>
</dbReference>
<evidence type="ECO:0000313" key="2">
    <source>
        <dbReference type="EMBL" id="EEO43403.1"/>
    </source>
</evidence>
<name>A0A140PSF1_9FUSO</name>
<feature type="transmembrane region" description="Helical" evidence="1">
    <location>
        <begin position="43"/>
        <end position="71"/>
    </location>
</feature>
<dbReference type="HOGENOM" id="CLU_128682_1_0_0"/>
<keyword evidence="1" id="KW-0812">Transmembrane</keyword>
<evidence type="ECO:0008006" key="4">
    <source>
        <dbReference type="Google" id="ProtNLM"/>
    </source>
</evidence>
<dbReference type="Proteomes" id="UP000002799">
    <property type="component" value="Chromosome"/>
</dbReference>
<keyword evidence="1" id="KW-1133">Transmembrane helix</keyword>
<organism evidence="2 3">
    <name type="scientific">Fusobacterium animalis 7_1</name>
    <dbReference type="NCBI Taxonomy" id="457405"/>
    <lineage>
        <taxon>Bacteria</taxon>
        <taxon>Fusobacteriati</taxon>
        <taxon>Fusobacteriota</taxon>
        <taxon>Fusobacteriia</taxon>
        <taxon>Fusobacteriales</taxon>
        <taxon>Fusobacteriaceae</taxon>
        <taxon>Fusobacterium</taxon>
    </lineage>
</organism>
<evidence type="ECO:0000256" key="1">
    <source>
        <dbReference type="SAM" id="Phobius"/>
    </source>
</evidence>
<dbReference type="AlphaFoldDB" id="A0A140PSF1"/>
<dbReference type="GeneID" id="79810661"/>